<sequence>MHKNNNIKGFTLVELLVVIAIIGLLSTFAVVSLNEARLKARDARRLADVKQMMTALEIYYSSCGRYPSAVVPGGRVAGGDPIDCPMNTNIYLGLVPSNPLPRPDGGCPDSDYIYTRDNLSSYTIEYCIGQTVQGISGGGRHHATPAGLVDE</sequence>
<evidence type="ECO:0000313" key="7">
    <source>
        <dbReference type="EMBL" id="OGF39891.1"/>
    </source>
</evidence>
<proteinExistence type="predicted"/>
<dbReference type="PANTHER" id="PTHR30093:SF44">
    <property type="entry name" value="TYPE II SECRETION SYSTEM CORE PROTEIN G"/>
    <property type="match status" value="1"/>
</dbReference>
<dbReference type="PROSITE" id="PS00409">
    <property type="entry name" value="PROKAR_NTER_METHYL"/>
    <property type="match status" value="1"/>
</dbReference>
<dbReference type="InterPro" id="IPR012902">
    <property type="entry name" value="N_methyl_site"/>
</dbReference>
<dbReference type="AlphaFoldDB" id="A0A1F5TN25"/>
<feature type="transmembrane region" description="Helical" evidence="6">
    <location>
        <begin position="12"/>
        <end position="34"/>
    </location>
</feature>
<keyword evidence="3 6" id="KW-0812">Transmembrane</keyword>
<organism evidence="7 8">
    <name type="scientific">Candidatus Falkowbacteria bacterium RIFOXYD2_FULL_34_120</name>
    <dbReference type="NCBI Taxonomy" id="1798007"/>
    <lineage>
        <taxon>Bacteria</taxon>
        <taxon>Candidatus Falkowiibacteriota</taxon>
    </lineage>
</organism>
<dbReference type="GO" id="GO:0015628">
    <property type="term" value="P:protein secretion by the type II secretion system"/>
    <property type="evidence" value="ECO:0007669"/>
    <property type="project" value="InterPro"/>
</dbReference>
<keyword evidence="2" id="KW-0488">Methylation</keyword>
<accession>A0A1F5TN25</accession>
<dbReference type="NCBIfam" id="TIGR02532">
    <property type="entry name" value="IV_pilin_GFxxxE"/>
    <property type="match status" value="1"/>
</dbReference>
<evidence type="ECO:0000256" key="3">
    <source>
        <dbReference type="ARBA" id="ARBA00022692"/>
    </source>
</evidence>
<keyword evidence="4 6" id="KW-1133">Transmembrane helix</keyword>
<reference evidence="7 8" key="1">
    <citation type="journal article" date="2016" name="Nat. Commun.">
        <title>Thousands of microbial genomes shed light on interconnected biogeochemical processes in an aquifer system.</title>
        <authorList>
            <person name="Anantharaman K."/>
            <person name="Brown C.T."/>
            <person name="Hug L.A."/>
            <person name="Sharon I."/>
            <person name="Castelle C.J."/>
            <person name="Probst A.J."/>
            <person name="Thomas B.C."/>
            <person name="Singh A."/>
            <person name="Wilkins M.J."/>
            <person name="Karaoz U."/>
            <person name="Brodie E.L."/>
            <person name="Williams K.H."/>
            <person name="Hubbard S.S."/>
            <person name="Banfield J.F."/>
        </authorList>
    </citation>
    <scope>NUCLEOTIDE SEQUENCE [LARGE SCALE GENOMIC DNA]</scope>
</reference>
<comment type="subcellular location">
    <subcellularLocation>
        <location evidence="1">Membrane</location>
        <topology evidence="1">Single-pass membrane protein</topology>
    </subcellularLocation>
</comment>
<evidence type="ECO:0000313" key="8">
    <source>
        <dbReference type="Proteomes" id="UP000177579"/>
    </source>
</evidence>
<evidence type="ECO:0000256" key="1">
    <source>
        <dbReference type="ARBA" id="ARBA00004167"/>
    </source>
</evidence>
<evidence type="ECO:0000256" key="5">
    <source>
        <dbReference type="ARBA" id="ARBA00023136"/>
    </source>
</evidence>
<evidence type="ECO:0000256" key="6">
    <source>
        <dbReference type="SAM" id="Phobius"/>
    </source>
</evidence>
<dbReference type="GO" id="GO:0016020">
    <property type="term" value="C:membrane"/>
    <property type="evidence" value="ECO:0007669"/>
    <property type="project" value="UniProtKB-SubCell"/>
</dbReference>
<keyword evidence="5 6" id="KW-0472">Membrane</keyword>
<evidence type="ECO:0000256" key="2">
    <source>
        <dbReference type="ARBA" id="ARBA00022481"/>
    </source>
</evidence>
<dbReference type="SUPFAM" id="SSF54523">
    <property type="entry name" value="Pili subunits"/>
    <property type="match status" value="1"/>
</dbReference>
<dbReference type="InterPro" id="IPR045584">
    <property type="entry name" value="Pilin-like"/>
</dbReference>
<gene>
    <name evidence="7" type="ORF">A2531_00770</name>
</gene>
<dbReference type="PRINTS" id="PR00813">
    <property type="entry name" value="BCTERIALGSPG"/>
</dbReference>
<dbReference type="GO" id="GO:0015627">
    <property type="term" value="C:type II protein secretion system complex"/>
    <property type="evidence" value="ECO:0007669"/>
    <property type="project" value="InterPro"/>
</dbReference>
<dbReference type="EMBL" id="MFGO01000040">
    <property type="protein sequence ID" value="OGF39891.1"/>
    <property type="molecule type" value="Genomic_DNA"/>
</dbReference>
<evidence type="ECO:0008006" key="9">
    <source>
        <dbReference type="Google" id="ProtNLM"/>
    </source>
</evidence>
<dbReference type="Proteomes" id="UP000177579">
    <property type="component" value="Unassembled WGS sequence"/>
</dbReference>
<name>A0A1F5TN25_9BACT</name>
<dbReference type="Gene3D" id="3.30.700.10">
    <property type="entry name" value="Glycoprotein, Type 4 Pilin"/>
    <property type="match status" value="1"/>
</dbReference>
<dbReference type="Pfam" id="PF07963">
    <property type="entry name" value="N_methyl"/>
    <property type="match status" value="1"/>
</dbReference>
<dbReference type="InterPro" id="IPR000983">
    <property type="entry name" value="Bac_GSPG_pilin"/>
</dbReference>
<dbReference type="PANTHER" id="PTHR30093">
    <property type="entry name" value="GENERAL SECRETION PATHWAY PROTEIN G"/>
    <property type="match status" value="1"/>
</dbReference>
<comment type="caution">
    <text evidence="7">The sequence shown here is derived from an EMBL/GenBank/DDBJ whole genome shotgun (WGS) entry which is preliminary data.</text>
</comment>
<evidence type="ECO:0000256" key="4">
    <source>
        <dbReference type="ARBA" id="ARBA00022989"/>
    </source>
</evidence>
<protein>
    <recommendedName>
        <fullName evidence="9">Type II secretion system protein GspG C-terminal domain-containing protein</fullName>
    </recommendedName>
</protein>